<dbReference type="EMBL" id="ML977690">
    <property type="protein sequence ID" value="KAF1993683.1"/>
    <property type="molecule type" value="Genomic_DNA"/>
</dbReference>
<evidence type="ECO:0000313" key="3">
    <source>
        <dbReference type="Proteomes" id="UP000799779"/>
    </source>
</evidence>
<gene>
    <name evidence="2" type="ORF">P154DRAFT_449535</name>
</gene>
<dbReference type="AlphaFoldDB" id="A0A6A5VVX4"/>
<dbReference type="InterPro" id="IPR000719">
    <property type="entry name" value="Prot_kinase_dom"/>
</dbReference>
<proteinExistence type="predicted"/>
<dbReference type="PROSITE" id="PS00108">
    <property type="entry name" value="PROTEIN_KINASE_ST"/>
    <property type="match status" value="1"/>
</dbReference>
<name>A0A6A5VVX4_9PLEO</name>
<dbReference type="GO" id="GO:0004672">
    <property type="term" value="F:protein kinase activity"/>
    <property type="evidence" value="ECO:0007669"/>
    <property type="project" value="InterPro"/>
</dbReference>
<protein>
    <recommendedName>
        <fullName evidence="1">Protein kinase domain-containing protein</fullName>
    </recommendedName>
</protein>
<dbReference type="InterPro" id="IPR008271">
    <property type="entry name" value="Ser/Thr_kinase_AS"/>
</dbReference>
<dbReference type="InterPro" id="IPR011009">
    <property type="entry name" value="Kinase-like_dom_sf"/>
</dbReference>
<keyword evidence="3" id="KW-1185">Reference proteome</keyword>
<feature type="non-terminal residue" evidence="2">
    <location>
        <position position="1"/>
    </location>
</feature>
<accession>A0A6A5VVX4</accession>
<sequence>WLQKALDIVTALAYMHQIGVTHIDLKLKNVVMSREWKAILIDVSGIRGTTNKFLLPELFEALDRCLENWGLRVQSDT</sequence>
<dbReference type="GO" id="GO:0005524">
    <property type="term" value="F:ATP binding"/>
    <property type="evidence" value="ECO:0007669"/>
    <property type="project" value="InterPro"/>
</dbReference>
<reference evidence="2" key="1">
    <citation type="journal article" date="2020" name="Stud. Mycol.">
        <title>101 Dothideomycetes genomes: a test case for predicting lifestyles and emergence of pathogens.</title>
        <authorList>
            <person name="Haridas S."/>
            <person name="Albert R."/>
            <person name="Binder M."/>
            <person name="Bloem J."/>
            <person name="Labutti K."/>
            <person name="Salamov A."/>
            <person name="Andreopoulos B."/>
            <person name="Baker S."/>
            <person name="Barry K."/>
            <person name="Bills G."/>
            <person name="Bluhm B."/>
            <person name="Cannon C."/>
            <person name="Castanera R."/>
            <person name="Culley D."/>
            <person name="Daum C."/>
            <person name="Ezra D."/>
            <person name="Gonzalez J."/>
            <person name="Henrissat B."/>
            <person name="Kuo A."/>
            <person name="Liang C."/>
            <person name="Lipzen A."/>
            <person name="Lutzoni F."/>
            <person name="Magnuson J."/>
            <person name="Mondo S."/>
            <person name="Nolan M."/>
            <person name="Ohm R."/>
            <person name="Pangilinan J."/>
            <person name="Park H.-J."/>
            <person name="Ramirez L."/>
            <person name="Alfaro M."/>
            <person name="Sun H."/>
            <person name="Tritt A."/>
            <person name="Yoshinaga Y."/>
            <person name="Zwiers L.-H."/>
            <person name="Turgeon B."/>
            <person name="Goodwin S."/>
            <person name="Spatafora J."/>
            <person name="Crous P."/>
            <person name="Grigoriev I."/>
        </authorList>
    </citation>
    <scope>NUCLEOTIDE SEQUENCE</scope>
    <source>
        <strain evidence="2">CBS 123094</strain>
    </source>
</reference>
<dbReference type="PROSITE" id="PS50011">
    <property type="entry name" value="PROTEIN_KINASE_DOM"/>
    <property type="match status" value="1"/>
</dbReference>
<dbReference type="Proteomes" id="UP000799779">
    <property type="component" value="Unassembled WGS sequence"/>
</dbReference>
<dbReference type="OrthoDB" id="4062651at2759"/>
<organism evidence="2 3">
    <name type="scientific">Amniculicola lignicola CBS 123094</name>
    <dbReference type="NCBI Taxonomy" id="1392246"/>
    <lineage>
        <taxon>Eukaryota</taxon>
        <taxon>Fungi</taxon>
        <taxon>Dikarya</taxon>
        <taxon>Ascomycota</taxon>
        <taxon>Pezizomycotina</taxon>
        <taxon>Dothideomycetes</taxon>
        <taxon>Pleosporomycetidae</taxon>
        <taxon>Pleosporales</taxon>
        <taxon>Amniculicolaceae</taxon>
        <taxon>Amniculicola</taxon>
    </lineage>
</organism>
<evidence type="ECO:0000259" key="1">
    <source>
        <dbReference type="PROSITE" id="PS50011"/>
    </source>
</evidence>
<evidence type="ECO:0000313" key="2">
    <source>
        <dbReference type="EMBL" id="KAF1993683.1"/>
    </source>
</evidence>
<dbReference type="Gene3D" id="1.10.510.10">
    <property type="entry name" value="Transferase(Phosphotransferase) domain 1"/>
    <property type="match status" value="1"/>
</dbReference>
<feature type="domain" description="Protein kinase" evidence="1">
    <location>
        <begin position="1"/>
        <end position="77"/>
    </location>
</feature>
<dbReference type="SUPFAM" id="SSF56112">
    <property type="entry name" value="Protein kinase-like (PK-like)"/>
    <property type="match status" value="1"/>
</dbReference>